<dbReference type="AlphaFoldDB" id="A0A2T2P9N6"/>
<proteinExistence type="predicted"/>
<evidence type="ECO:0000313" key="3">
    <source>
        <dbReference type="Proteomes" id="UP000240883"/>
    </source>
</evidence>
<sequence>MENINQANKYIKECEERERLLLEEKRSLVQQLHEAQEALKNVPEDHKALMVDLKQSKHEIEFYRKLMKENEQKANDYCRRWKEAVSKLGEAQEAVQAAHRTEQLNQDAREAVSKLMEENRIVRTLVDEVEKSKSLELASQRQENDQLRDSLHQSKLRNEELEQHNTVLEETYNGLVEKLEDDNIDNSASINRMGQYLSTVDKYEAAVWSEFLPLMNFVFNCNNIFIDLHAVFKSLFDNSSEIVIDFPKTLEEAIKDANEDINKYAVVSQALDNGGHKRDRIRIGMQDMAHTEVEMLKTMIGVKKDLEEFLKSMRKTPELWVFLRRKYSKLGERIIL</sequence>
<feature type="coiled-coil region" evidence="1">
    <location>
        <begin position="98"/>
        <end position="178"/>
    </location>
</feature>
<dbReference type="Proteomes" id="UP000240883">
    <property type="component" value="Unassembled WGS sequence"/>
</dbReference>
<organism evidence="2 3">
    <name type="scientific">Corynespora cassiicola Philippines</name>
    <dbReference type="NCBI Taxonomy" id="1448308"/>
    <lineage>
        <taxon>Eukaryota</taxon>
        <taxon>Fungi</taxon>
        <taxon>Dikarya</taxon>
        <taxon>Ascomycota</taxon>
        <taxon>Pezizomycotina</taxon>
        <taxon>Dothideomycetes</taxon>
        <taxon>Pleosporomycetidae</taxon>
        <taxon>Pleosporales</taxon>
        <taxon>Corynesporascaceae</taxon>
        <taxon>Corynespora</taxon>
    </lineage>
</organism>
<reference evidence="2 3" key="1">
    <citation type="journal article" date="2018" name="Front. Microbiol.">
        <title>Genome-Wide Analysis of Corynespora cassiicola Leaf Fall Disease Putative Effectors.</title>
        <authorList>
            <person name="Lopez D."/>
            <person name="Ribeiro S."/>
            <person name="Label P."/>
            <person name="Fumanal B."/>
            <person name="Venisse J.S."/>
            <person name="Kohler A."/>
            <person name="de Oliveira R.R."/>
            <person name="Labutti K."/>
            <person name="Lipzen A."/>
            <person name="Lail K."/>
            <person name="Bauer D."/>
            <person name="Ohm R.A."/>
            <person name="Barry K.W."/>
            <person name="Spatafora J."/>
            <person name="Grigoriev I.V."/>
            <person name="Martin F.M."/>
            <person name="Pujade-Renaud V."/>
        </authorList>
    </citation>
    <scope>NUCLEOTIDE SEQUENCE [LARGE SCALE GENOMIC DNA]</scope>
    <source>
        <strain evidence="2 3">Philippines</strain>
    </source>
</reference>
<protein>
    <submittedName>
        <fullName evidence="2">Uncharacterized protein</fullName>
    </submittedName>
</protein>
<dbReference type="STRING" id="1448308.A0A2T2P9N6"/>
<name>A0A2T2P9N6_CORCC</name>
<gene>
    <name evidence="2" type="ORF">BS50DRAFT_642524</name>
</gene>
<keyword evidence="1" id="KW-0175">Coiled coil</keyword>
<feature type="coiled-coil region" evidence="1">
    <location>
        <begin position="4"/>
        <end position="73"/>
    </location>
</feature>
<dbReference type="OrthoDB" id="3777090at2759"/>
<evidence type="ECO:0000256" key="1">
    <source>
        <dbReference type="SAM" id="Coils"/>
    </source>
</evidence>
<accession>A0A2T2P9N6</accession>
<keyword evidence="3" id="KW-1185">Reference proteome</keyword>
<evidence type="ECO:0000313" key="2">
    <source>
        <dbReference type="EMBL" id="PSN74276.1"/>
    </source>
</evidence>
<dbReference type="EMBL" id="KZ678128">
    <property type="protein sequence ID" value="PSN74276.1"/>
    <property type="molecule type" value="Genomic_DNA"/>
</dbReference>